<sequence length="74" mass="8712">MLRAKTYIHYMRDEIKFNKINAINAFLSLRGIFLYLGIPEQCRAGIVEKIMMFKKSRLESQAAFCWLISKIHSD</sequence>
<gene>
    <name evidence="2" type="ORF">BIT28_14530</name>
</gene>
<evidence type="ECO:0000313" key="2">
    <source>
        <dbReference type="EMBL" id="OLQ79050.1"/>
    </source>
</evidence>
<name>A0A1Q9GV70_9GAMM</name>
<comment type="caution">
    <text evidence="2">The sequence shown here is derived from an EMBL/GenBank/DDBJ whole genome shotgun (WGS) entry which is preliminary data.</text>
</comment>
<keyword evidence="1" id="KW-1133">Transmembrane helix</keyword>
<protein>
    <submittedName>
        <fullName evidence="2">Uncharacterized protein</fullName>
    </submittedName>
</protein>
<dbReference type="Proteomes" id="UP000186905">
    <property type="component" value="Unassembled WGS sequence"/>
</dbReference>
<keyword evidence="1" id="KW-0472">Membrane</keyword>
<evidence type="ECO:0000313" key="3">
    <source>
        <dbReference type="Proteomes" id="UP000186905"/>
    </source>
</evidence>
<keyword evidence="1" id="KW-0812">Transmembrane</keyword>
<reference evidence="2 3" key="1">
    <citation type="submission" date="2016-09" db="EMBL/GenBank/DDBJ databases">
        <title>Photobacterium proteolyticum sp. nov. a protease producing bacterium isolated from ocean sediments of Laizhou Bay.</title>
        <authorList>
            <person name="Li Y."/>
        </authorList>
    </citation>
    <scope>NUCLEOTIDE SEQUENCE [LARGE SCALE GENOMIC DNA]</scope>
    <source>
        <strain evidence="2 3">13-12</strain>
    </source>
</reference>
<organism evidence="2 3">
    <name type="scientific">Photobacterium proteolyticum</name>
    <dbReference type="NCBI Taxonomy" id="1903952"/>
    <lineage>
        <taxon>Bacteria</taxon>
        <taxon>Pseudomonadati</taxon>
        <taxon>Pseudomonadota</taxon>
        <taxon>Gammaproteobacteria</taxon>
        <taxon>Vibrionales</taxon>
        <taxon>Vibrionaceae</taxon>
        <taxon>Photobacterium</taxon>
    </lineage>
</organism>
<accession>A0A1Q9GV70</accession>
<dbReference type="AlphaFoldDB" id="A0A1Q9GV70"/>
<feature type="transmembrane region" description="Helical" evidence="1">
    <location>
        <begin position="20"/>
        <end position="38"/>
    </location>
</feature>
<keyword evidence="3" id="KW-1185">Reference proteome</keyword>
<dbReference type="EMBL" id="MJIL01000052">
    <property type="protein sequence ID" value="OLQ79050.1"/>
    <property type="molecule type" value="Genomic_DNA"/>
</dbReference>
<proteinExistence type="predicted"/>
<evidence type="ECO:0000256" key="1">
    <source>
        <dbReference type="SAM" id="Phobius"/>
    </source>
</evidence>